<keyword evidence="4 7" id="KW-0133">Cell shape</keyword>
<dbReference type="GO" id="GO:0018104">
    <property type="term" value="P:peptidoglycan-protein cross-linking"/>
    <property type="evidence" value="ECO:0007669"/>
    <property type="project" value="TreeGrafter"/>
</dbReference>
<feature type="domain" description="L,D-TPase catalytic" evidence="9">
    <location>
        <begin position="182"/>
        <end position="315"/>
    </location>
</feature>
<evidence type="ECO:0000256" key="1">
    <source>
        <dbReference type="ARBA" id="ARBA00004752"/>
    </source>
</evidence>
<organism evidence="10 11">
    <name type="scientific">Sagittula marina</name>
    <dbReference type="NCBI Taxonomy" id="943940"/>
    <lineage>
        <taxon>Bacteria</taxon>
        <taxon>Pseudomonadati</taxon>
        <taxon>Pseudomonadota</taxon>
        <taxon>Alphaproteobacteria</taxon>
        <taxon>Rhodobacterales</taxon>
        <taxon>Roseobacteraceae</taxon>
        <taxon>Sagittula</taxon>
    </lineage>
</organism>
<accession>A0A7W6DPI9</accession>
<keyword evidence="3" id="KW-0808">Transferase</keyword>
<dbReference type="GO" id="GO:0071972">
    <property type="term" value="F:peptidoglycan L,D-transpeptidase activity"/>
    <property type="evidence" value="ECO:0007669"/>
    <property type="project" value="TreeGrafter"/>
</dbReference>
<proteinExistence type="inferred from homology"/>
<dbReference type="PROSITE" id="PS52029">
    <property type="entry name" value="LD_TPASE"/>
    <property type="match status" value="1"/>
</dbReference>
<dbReference type="InterPro" id="IPR005490">
    <property type="entry name" value="LD_TPept_cat_dom"/>
</dbReference>
<name>A0A7W6DPI9_9RHOB</name>
<dbReference type="GO" id="GO:0016740">
    <property type="term" value="F:transferase activity"/>
    <property type="evidence" value="ECO:0007669"/>
    <property type="project" value="UniProtKB-KW"/>
</dbReference>
<evidence type="ECO:0000256" key="4">
    <source>
        <dbReference type="ARBA" id="ARBA00022960"/>
    </source>
</evidence>
<evidence type="ECO:0000256" key="2">
    <source>
        <dbReference type="ARBA" id="ARBA00005992"/>
    </source>
</evidence>
<keyword evidence="11" id="KW-1185">Reference proteome</keyword>
<dbReference type="InterPro" id="IPR036365">
    <property type="entry name" value="PGBD-like_sf"/>
</dbReference>
<dbReference type="RefSeq" id="WP_183963276.1">
    <property type="nucleotide sequence ID" value="NZ_BAABBZ010000014.1"/>
</dbReference>
<keyword evidence="5 7" id="KW-0573">Peptidoglycan synthesis</keyword>
<feature type="signal peptide" evidence="8">
    <location>
        <begin position="1"/>
        <end position="18"/>
    </location>
</feature>
<reference evidence="10 11" key="1">
    <citation type="submission" date="2020-08" db="EMBL/GenBank/DDBJ databases">
        <title>Genomic Encyclopedia of Type Strains, Phase IV (KMG-IV): sequencing the most valuable type-strain genomes for metagenomic binning, comparative biology and taxonomic classification.</title>
        <authorList>
            <person name="Goeker M."/>
        </authorList>
    </citation>
    <scope>NUCLEOTIDE SEQUENCE [LARGE SCALE GENOMIC DNA]</scope>
    <source>
        <strain evidence="10 11">DSM 102235</strain>
    </source>
</reference>
<dbReference type="SUPFAM" id="SSF47090">
    <property type="entry name" value="PGBD-like"/>
    <property type="match status" value="1"/>
</dbReference>
<evidence type="ECO:0000256" key="3">
    <source>
        <dbReference type="ARBA" id="ARBA00022679"/>
    </source>
</evidence>
<dbReference type="Gene3D" id="2.40.440.10">
    <property type="entry name" value="L,D-transpeptidase catalytic domain-like"/>
    <property type="match status" value="1"/>
</dbReference>
<dbReference type="AlphaFoldDB" id="A0A7W6DPI9"/>
<dbReference type="CDD" id="cd16913">
    <property type="entry name" value="YkuD_like"/>
    <property type="match status" value="1"/>
</dbReference>
<comment type="pathway">
    <text evidence="1 7">Cell wall biogenesis; peptidoglycan biosynthesis.</text>
</comment>
<evidence type="ECO:0000313" key="10">
    <source>
        <dbReference type="EMBL" id="MBB3984567.1"/>
    </source>
</evidence>
<evidence type="ECO:0000256" key="5">
    <source>
        <dbReference type="ARBA" id="ARBA00022984"/>
    </source>
</evidence>
<keyword evidence="8" id="KW-0732">Signal</keyword>
<dbReference type="EMBL" id="JACIEJ010000002">
    <property type="protein sequence ID" value="MBB3984567.1"/>
    <property type="molecule type" value="Genomic_DNA"/>
</dbReference>
<dbReference type="SUPFAM" id="SSF141523">
    <property type="entry name" value="L,D-transpeptidase catalytic domain-like"/>
    <property type="match status" value="1"/>
</dbReference>
<feature type="active site" description="Nucleophile" evidence="7">
    <location>
        <position position="291"/>
    </location>
</feature>
<dbReference type="GO" id="GO:0005576">
    <property type="term" value="C:extracellular region"/>
    <property type="evidence" value="ECO:0007669"/>
    <property type="project" value="TreeGrafter"/>
</dbReference>
<dbReference type="InterPro" id="IPR002477">
    <property type="entry name" value="Peptidoglycan-bd-like"/>
</dbReference>
<dbReference type="InterPro" id="IPR038063">
    <property type="entry name" value="Transpep_catalytic_dom"/>
</dbReference>
<dbReference type="InterPro" id="IPR036366">
    <property type="entry name" value="PGBDSf"/>
</dbReference>
<evidence type="ECO:0000313" key="11">
    <source>
        <dbReference type="Proteomes" id="UP000541426"/>
    </source>
</evidence>
<dbReference type="Pfam" id="PF01471">
    <property type="entry name" value="PG_binding_1"/>
    <property type="match status" value="1"/>
</dbReference>
<dbReference type="GO" id="GO:0071555">
    <property type="term" value="P:cell wall organization"/>
    <property type="evidence" value="ECO:0007669"/>
    <property type="project" value="UniProtKB-UniRule"/>
</dbReference>
<dbReference type="PANTHER" id="PTHR30582:SF30">
    <property type="entry name" value="BLR4375 PROTEIN"/>
    <property type="match status" value="1"/>
</dbReference>
<protein>
    <submittedName>
        <fullName evidence="10">Lipoprotein-anchoring transpeptidase ErfK/SrfK</fullName>
    </submittedName>
</protein>
<dbReference type="Proteomes" id="UP000541426">
    <property type="component" value="Unassembled WGS sequence"/>
</dbReference>
<evidence type="ECO:0000256" key="7">
    <source>
        <dbReference type="PROSITE-ProRule" id="PRU01373"/>
    </source>
</evidence>
<dbReference type="PANTHER" id="PTHR30582">
    <property type="entry name" value="L,D-TRANSPEPTIDASE"/>
    <property type="match status" value="1"/>
</dbReference>
<evidence type="ECO:0000256" key="8">
    <source>
        <dbReference type="SAM" id="SignalP"/>
    </source>
</evidence>
<comment type="caution">
    <text evidence="10">The sequence shown here is derived from an EMBL/GenBank/DDBJ whole genome shotgun (WGS) entry which is preliminary data.</text>
</comment>
<dbReference type="UniPathway" id="UPA00219"/>
<dbReference type="InterPro" id="IPR050979">
    <property type="entry name" value="LD-transpeptidase"/>
</dbReference>
<keyword evidence="6 7" id="KW-0961">Cell wall biogenesis/degradation</keyword>
<comment type="similarity">
    <text evidence="2">Belongs to the YkuD family.</text>
</comment>
<keyword evidence="10" id="KW-0449">Lipoprotein</keyword>
<gene>
    <name evidence="10" type="ORF">GGQ68_000883</name>
</gene>
<dbReference type="Gene3D" id="1.10.101.10">
    <property type="entry name" value="PGBD-like superfamily/PGBD"/>
    <property type="match status" value="1"/>
</dbReference>
<sequence length="316" mass="33584">MRTLTLIFPFLLASPALALTPEEVQVATYTGGVLPEGQSGLTMKLQILLDRAGISPGVIDGYKGGMSESALRAFEQREGLPVDGILDPEVWMLLGGNTAEPVLGQYSVTAEDVSGLTASIPDNVREKAQMNELGYLRVSERLAERYHMDEDALIAMNPQAGFAAGETIVVANPGEYVEGTVDRIEIHKGSQRAVALDAGGAVLANYPVAIGSNSTPSPSGTMHVKAVAMNPTYSYNPDVNFEADGVEEALTLPPGANGPVGTVWIDLSKPTYGLHGTDSPAKLFENHSHGCVRFTNWDVTELAHMVSDGVSVEFLE</sequence>
<dbReference type="GO" id="GO:0008360">
    <property type="term" value="P:regulation of cell shape"/>
    <property type="evidence" value="ECO:0007669"/>
    <property type="project" value="UniProtKB-UniRule"/>
</dbReference>
<dbReference type="Pfam" id="PF03734">
    <property type="entry name" value="YkuD"/>
    <property type="match status" value="1"/>
</dbReference>
<feature type="active site" description="Proton donor/acceptor" evidence="7">
    <location>
        <position position="275"/>
    </location>
</feature>
<evidence type="ECO:0000259" key="9">
    <source>
        <dbReference type="PROSITE" id="PS52029"/>
    </source>
</evidence>
<evidence type="ECO:0000256" key="6">
    <source>
        <dbReference type="ARBA" id="ARBA00023316"/>
    </source>
</evidence>
<feature type="chain" id="PRO_5030853278" evidence="8">
    <location>
        <begin position="19"/>
        <end position="316"/>
    </location>
</feature>